<proteinExistence type="predicted"/>
<evidence type="ECO:0000313" key="3">
    <source>
        <dbReference type="Proteomes" id="UP001454036"/>
    </source>
</evidence>
<gene>
    <name evidence="2" type="ORF">LIER_28445</name>
</gene>
<feature type="domain" description="Reverse transcriptase Ty1/copia-type" evidence="1">
    <location>
        <begin position="84"/>
        <end position="153"/>
    </location>
</feature>
<dbReference type="InterPro" id="IPR013103">
    <property type="entry name" value="RVT_2"/>
</dbReference>
<dbReference type="AlphaFoldDB" id="A0AAV3RJ96"/>
<comment type="caution">
    <text evidence="2">The sequence shown here is derived from an EMBL/GenBank/DDBJ whole genome shotgun (WGS) entry which is preliminary data.</text>
</comment>
<evidence type="ECO:0000259" key="1">
    <source>
        <dbReference type="Pfam" id="PF07727"/>
    </source>
</evidence>
<dbReference type="Proteomes" id="UP001454036">
    <property type="component" value="Unassembled WGS sequence"/>
</dbReference>
<keyword evidence="3" id="KW-1185">Reference proteome</keyword>
<protein>
    <recommendedName>
        <fullName evidence="1">Reverse transcriptase Ty1/copia-type domain-containing protein</fullName>
    </recommendedName>
</protein>
<dbReference type="Pfam" id="PF07727">
    <property type="entry name" value="RVT_2"/>
    <property type="match status" value="1"/>
</dbReference>
<reference evidence="2 3" key="1">
    <citation type="submission" date="2024-01" db="EMBL/GenBank/DDBJ databases">
        <title>The complete chloroplast genome sequence of Lithospermum erythrorhizon: insights into the phylogenetic relationship among Boraginaceae species and the maternal lineages of purple gromwells.</title>
        <authorList>
            <person name="Okada T."/>
            <person name="Watanabe K."/>
        </authorList>
    </citation>
    <scope>NUCLEOTIDE SEQUENCE [LARGE SCALE GENOMIC DNA]</scope>
</reference>
<sequence length="158" mass="17816">MTCVFVQCALSPYYNRADNKAKGEEAKVDLELWDQNQPTFPSETWTGSPHNSVAREPSTFHQAYTDPSWVKAMEEESNALLHKKTVNLVPFHPSMKTVGSPWVYKMKEKSDGSIEGFKARLLAKGYTQKEGVDFEETCSPVVKATTIRIFLSVLLNLL</sequence>
<name>A0AAV3RJ96_LITER</name>
<organism evidence="2 3">
    <name type="scientific">Lithospermum erythrorhizon</name>
    <name type="common">Purple gromwell</name>
    <name type="synonym">Lithospermum officinale var. erythrorhizon</name>
    <dbReference type="NCBI Taxonomy" id="34254"/>
    <lineage>
        <taxon>Eukaryota</taxon>
        <taxon>Viridiplantae</taxon>
        <taxon>Streptophyta</taxon>
        <taxon>Embryophyta</taxon>
        <taxon>Tracheophyta</taxon>
        <taxon>Spermatophyta</taxon>
        <taxon>Magnoliopsida</taxon>
        <taxon>eudicotyledons</taxon>
        <taxon>Gunneridae</taxon>
        <taxon>Pentapetalae</taxon>
        <taxon>asterids</taxon>
        <taxon>lamiids</taxon>
        <taxon>Boraginales</taxon>
        <taxon>Boraginaceae</taxon>
        <taxon>Boraginoideae</taxon>
        <taxon>Lithospermeae</taxon>
        <taxon>Lithospermum</taxon>
    </lineage>
</organism>
<accession>A0AAV3RJ96</accession>
<dbReference type="EMBL" id="BAABME010009464">
    <property type="protein sequence ID" value="GAA0175221.1"/>
    <property type="molecule type" value="Genomic_DNA"/>
</dbReference>
<evidence type="ECO:0000313" key="2">
    <source>
        <dbReference type="EMBL" id="GAA0175221.1"/>
    </source>
</evidence>